<accession>A0ABY7YY73</accession>
<dbReference type="InterPro" id="IPR036237">
    <property type="entry name" value="Xyl_isomerase-like_sf"/>
</dbReference>
<dbReference type="Pfam" id="PF01261">
    <property type="entry name" value="AP_endonuc_2"/>
    <property type="match status" value="1"/>
</dbReference>
<dbReference type="EMBL" id="CP118247">
    <property type="protein sequence ID" value="WDR06172.1"/>
    <property type="molecule type" value="Genomic_DNA"/>
</dbReference>
<evidence type="ECO:0000259" key="1">
    <source>
        <dbReference type="Pfam" id="PF01261"/>
    </source>
</evidence>
<dbReference type="GO" id="GO:0016853">
    <property type="term" value="F:isomerase activity"/>
    <property type="evidence" value="ECO:0007669"/>
    <property type="project" value="UniProtKB-KW"/>
</dbReference>
<feature type="domain" description="Xylose isomerase-like TIM barrel" evidence="1">
    <location>
        <begin position="20"/>
        <end position="270"/>
    </location>
</feature>
<keyword evidence="2" id="KW-0413">Isomerase</keyword>
<sequence>MKLSLCNEVLRELSFADQCRMAAQLGYEGLEVAPFTLASDPFSLSDTRVLEVRRIAEDHGLSITGLHWLLVAPDGLSITTDDATVRAKTLSLMVRLVEICRLMGGSVLVHGSPKQRLLTHAANPKAACANAVGIFTQIAAACENAGVTYCIEPLSAVQTDFVNTIEDGISLVTHINSPAFKTMLDTSSSAQQEPLDLAATIEKYWPTGHLAHVQVNDPNLRGPGQGELKFGPIIKALAKVGYNGVIAAEPFVYEPDGPTTAAASAGYMRAILEAI</sequence>
<dbReference type="InterPro" id="IPR013022">
    <property type="entry name" value="Xyl_isomerase-like_TIM-brl"/>
</dbReference>
<reference evidence="2 3" key="1">
    <citation type="submission" date="2023-02" db="EMBL/GenBank/DDBJ databases">
        <title>Devosia chondri sp. nov., isolated from the phycosphere of marine algae.</title>
        <authorList>
            <person name="Kim J.M."/>
            <person name="Lee J.K."/>
            <person name="Choi B.J."/>
            <person name="Bayburt H."/>
            <person name="Jeon C.O."/>
        </authorList>
    </citation>
    <scope>NUCLEOTIDE SEQUENCE [LARGE SCALE GENOMIC DNA]</scope>
    <source>
        <strain evidence="2 3">G2-5</strain>
    </source>
</reference>
<dbReference type="SUPFAM" id="SSF51658">
    <property type="entry name" value="Xylose isomerase-like"/>
    <property type="match status" value="1"/>
</dbReference>
<dbReference type="Gene3D" id="3.20.20.150">
    <property type="entry name" value="Divalent-metal-dependent TIM barrel enzymes"/>
    <property type="match status" value="1"/>
</dbReference>
<dbReference type="InterPro" id="IPR050312">
    <property type="entry name" value="IolE/XylAMocC-like"/>
</dbReference>
<evidence type="ECO:0000313" key="2">
    <source>
        <dbReference type="EMBL" id="WDR06172.1"/>
    </source>
</evidence>
<organism evidence="2 3">
    <name type="scientific">Devosia rhodophyticola</name>
    <dbReference type="NCBI Taxonomy" id="3026423"/>
    <lineage>
        <taxon>Bacteria</taxon>
        <taxon>Pseudomonadati</taxon>
        <taxon>Pseudomonadota</taxon>
        <taxon>Alphaproteobacteria</taxon>
        <taxon>Hyphomicrobiales</taxon>
        <taxon>Devosiaceae</taxon>
        <taxon>Devosia</taxon>
    </lineage>
</organism>
<dbReference type="RefSeq" id="WP_282211686.1">
    <property type="nucleotide sequence ID" value="NZ_CP118247.1"/>
</dbReference>
<gene>
    <name evidence="2" type="ORF">PSQ90_01555</name>
</gene>
<dbReference type="Proteomes" id="UP001222118">
    <property type="component" value="Chromosome"/>
</dbReference>
<name>A0ABY7YY73_9HYPH</name>
<dbReference type="PANTHER" id="PTHR12110">
    <property type="entry name" value="HYDROXYPYRUVATE ISOMERASE"/>
    <property type="match status" value="1"/>
</dbReference>
<protein>
    <submittedName>
        <fullName evidence="2">Sugar phosphate isomerase/epimerase</fullName>
    </submittedName>
</protein>
<dbReference type="PANTHER" id="PTHR12110:SF21">
    <property type="entry name" value="XYLOSE ISOMERASE-LIKE TIM BARREL DOMAIN-CONTAINING PROTEIN"/>
    <property type="match status" value="1"/>
</dbReference>
<proteinExistence type="predicted"/>
<evidence type="ECO:0000313" key="3">
    <source>
        <dbReference type="Proteomes" id="UP001222118"/>
    </source>
</evidence>
<keyword evidence="3" id="KW-1185">Reference proteome</keyword>